<reference evidence="2 3" key="1">
    <citation type="submission" date="2019-01" db="EMBL/GenBank/DDBJ databases">
        <title>Comparative genomic analysis identifies haemin-independent Haemophilus haemolyticus: a formal re-classification of Haemophilus intermedius.</title>
        <authorList>
            <person name="Harris T.M."/>
            <person name="Price E.P."/>
            <person name="Sarovich D.S."/>
            <person name="Norskov-Lauritsen N."/>
            <person name="Beissbarth J."/>
            <person name="Chang A.B."/>
            <person name="Smith-Vaughan H.C."/>
        </authorList>
    </citation>
    <scope>NUCLEOTIDE SEQUENCE [LARGE SCALE GENOMIC DNA]</scope>
    <source>
        <strain evidence="2 3">CCUG 30218</strain>
    </source>
</reference>
<dbReference type="Proteomes" id="UP000318695">
    <property type="component" value="Unassembled WGS sequence"/>
</dbReference>
<evidence type="ECO:0000313" key="3">
    <source>
        <dbReference type="Proteomes" id="UP000318695"/>
    </source>
</evidence>
<dbReference type="Pfam" id="PF26367">
    <property type="entry name" value="DUF8095"/>
    <property type="match status" value="1"/>
</dbReference>
<dbReference type="RefSeq" id="WP_048953888.1">
    <property type="nucleotide sequence ID" value="NZ_SDPG01000012.1"/>
</dbReference>
<organism evidence="2 3">
    <name type="scientific">Haemophilus haemolyticus</name>
    <dbReference type="NCBI Taxonomy" id="726"/>
    <lineage>
        <taxon>Bacteria</taxon>
        <taxon>Pseudomonadati</taxon>
        <taxon>Pseudomonadota</taxon>
        <taxon>Gammaproteobacteria</taxon>
        <taxon>Pasteurellales</taxon>
        <taxon>Pasteurellaceae</taxon>
        <taxon>Haemophilus</taxon>
    </lineage>
</organism>
<accession>A0A502JAE5</accession>
<protein>
    <recommendedName>
        <fullName evidence="1">DUF8095 domain-containing protein</fullName>
    </recommendedName>
</protein>
<evidence type="ECO:0000259" key="1">
    <source>
        <dbReference type="Pfam" id="PF26367"/>
    </source>
</evidence>
<evidence type="ECO:0000313" key="2">
    <source>
        <dbReference type="EMBL" id="TPH01946.1"/>
    </source>
</evidence>
<dbReference type="InterPro" id="IPR058408">
    <property type="entry name" value="DUF8095"/>
</dbReference>
<name>A0A502JAE5_HAEHA</name>
<feature type="domain" description="DUF8095" evidence="1">
    <location>
        <begin position="29"/>
        <end position="167"/>
    </location>
</feature>
<proteinExistence type="predicted"/>
<comment type="caution">
    <text evidence="2">The sequence shown here is derived from an EMBL/GenBank/DDBJ whole genome shotgun (WGS) entry which is preliminary data.</text>
</comment>
<sequence length="171" mass="18948">MKHQSYISVPLFFLMVSSLVIARVSIASNITYVDSADQKSFSSEISDNDVQLLGQSIELKVYKMDEMSSSQTIYESPAGICKGFKARGVNYTNSTHNYLSPNDKTEYYGSVTGATIYGGKNTQNLSYVPVYSISDKKVSERIQIIENKKLKEKAVNNVSEGKAVLTEVICK</sequence>
<dbReference type="AlphaFoldDB" id="A0A502JAE5"/>
<gene>
    <name evidence="2" type="ORF">EUX54_00810</name>
</gene>
<dbReference type="EMBL" id="SDPI01000001">
    <property type="protein sequence ID" value="TPH01946.1"/>
    <property type="molecule type" value="Genomic_DNA"/>
</dbReference>